<dbReference type="SUPFAM" id="SSF55961">
    <property type="entry name" value="Bet v1-like"/>
    <property type="match status" value="1"/>
</dbReference>
<dbReference type="Proteomes" id="UP000360750">
    <property type="component" value="Unassembled WGS sequence"/>
</dbReference>
<dbReference type="AlphaFoldDB" id="A0ABD7V6Z7"/>
<comment type="caution">
    <text evidence="1">The sequence shown here is derived from an EMBL/GenBank/DDBJ whole genome shotgun (WGS) entry which is preliminary data.</text>
</comment>
<dbReference type="InterPro" id="IPR019587">
    <property type="entry name" value="Polyketide_cyclase/dehydratase"/>
</dbReference>
<sequence length="147" mass="15986">MGVVSHQVKVDAPRERVFEYVDGYQNVPEYLFGVKRFTPTTEQTQGLGSTFEVAIDVGPKTLKSVVKCTQYIPNELIELRAVEGFSANSTWKFADAEDGGTEMTVAFDFKLPGGIAGKLLGGLIGPFADQAVKHSEETIAKKFADHG</sequence>
<dbReference type="Pfam" id="PF10604">
    <property type="entry name" value="Polyketide_cyc2"/>
    <property type="match status" value="1"/>
</dbReference>
<protein>
    <submittedName>
        <fullName evidence="1">Predicted integral membrane protein</fullName>
    </submittedName>
</protein>
<dbReference type="RefSeq" id="WP_006898819.1">
    <property type="nucleotide sequence ID" value="NZ_CAACYD010000007.1"/>
</dbReference>
<dbReference type="CDD" id="cd07812">
    <property type="entry name" value="SRPBCC"/>
    <property type="match status" value="1"/>
</dbReference>
<evidence type="ECO:0000313" key="2">
    <source>
        <dbReference type="Proteomes" id="UP000360750"/>
    </source>
</evidence>
<accession>A0ABD7V6Z7</accession>
<dbReference type="GeneID" id="60751566"/>
<gene>
    <name evidence="1" type="ORF">NCTC8139_03595</name>
</gene>
<dbReference type="InterPro" id="IPR023393">
    <property type="entry name" value="START-like_dom_sf"/>
</dbReference>
<reference evidence="1 2" key="1">
    <citation type="submission" date="2019-02" db="EMBL/GenBank/DDBJ databases">
        <authorList>
            <consortium name="Pathogen Informatics"/>
        </authorList>
    </citation>
    <scope>NUCLEOTIDE SEQUENCE [LARGE SCALE GENOMIC DNA]</scope>
    <source>
        <strain evidence="1 2">3012STDY6756503</strain>
    </source>
</reference>
<dbReference type="Gene3D" id="3.30.530.20">
    <property type="match status" value="1"/>
</dbReference>
<organism evidence="1 2">
    <name type="scientific">Gordonia paraffinivorans</name>
    <dbReference type="NCBI Taxonomy" id="175628"/>
    <lineage>
        <taxon>Bacteria</taxon>
        <taxon>Bacillati</taxon>
        <taxon>Actinomycetota</taxon>
        <taxon>Actinomycetes</taxon>
        <taxon>Mycobacteriales</taxon>
        <taxon>Gordoniaceae</taxon>
        <taxon>Gordonia</taxon>
    </lineage>
</organism>
<name>A0ABD7V6Z7_9ACTN</name>
<evidence type="ECO:0000313" key="1">
    <source>
        <dbReference type="EMBL" id="VFA90017.1"/>
    </source>
</evidence>
<dbReference type="EMBL" id="CAACYD010000007">
    <property type="protein sequence ID" value="VFA90017.1"/>
    <property type="molecule type" value="Genomic_DNA"/>
</dbReference>
<proteinExistence type="predicted"/>